<dbReference type="InterPro" id="IPR032696">
    <property type="entry name" value="SQ_cyclase_C"/>
</dbReference>
<dbReference type="KEGG" id="mrr:Moror_17405"/>
<comment type="caution">
    <text evidence="6">The sequence shown here is derived from an EMBL/GenBank/DDBJ whole genome shotgun (WGS) entry which is preliminary data.</text>
</comment>
<gene>
    <name evidence="6" type="ORF">Moror_17405</name>
</gene>
<evidence type="ECO:0000256" key="1">
    <source>
        <dbReference type="ARBA" id="ARBA00009755"/>
    </source>
</evidence>
<keyword evidence="2" id="KW-0677">Repeat</keyword>
<dbReference type="Gene3D" id="6.20.120.20">
    <property type="match status" value="1"/>
</dbReference>
<feature type="domain" description="Squalene cyclase C-terminal" evidence="4">
    <location>
        <begin position="399"/>
        <end position="588"/>
    </location>
</feature>
<protein>
    <recommendedName>
        <fullName evidence="3">Terpene cyclase/mutase family member</fullName>
        <ecNumber evidence="3">5.4.99.-</ecNumber>
    </recommendedName>
</protein>
<dbReference type="EC" id="5.4.99.-" evidence="3"/>
<feature type="domain" description="Squalene cyclase N-terminal" evidence="5">
    <location>
        <begin position="81"/>
        <end position="227"/>
    </location>
</feature>
<organism evidence="6 7">
    <name type="scientific">Moniliophthora roreri (strain MCA 2997)</name>
    <name type="common">Cocoa frosty pod rot fungus</name>
    <name type="synonym">Crinipellis roreri</name>
    <dbReference type="NCBI Taxonomy" id="1381753"/>
    <lineage>
        <taxon>Eukaryota</taxon>
        <taxon>Fungi</taxon>
        <taxon>Dikarya</taxon>
        <taxon>Basidiomycota</taxon>
        <taxon>Agaricomycotina</taxon>
        <taxon>Agaricomycetes</taxon>
        <taxon>Agaricomycetidae</taxon>
        <taxon>Agaricales</taxon>
        <taxon>Marasmiineae</taxon>
        <taxon>Marasmiaceae</taxon>
        <taxon>Moniliophthora</taxon>
    </lineage>
</organism>
<dbReference type="GO" id="GO:0006696">
    <property type="term" value="P:ergosterol biosynthetic process"/>
    <property type="evidence" value="ECO:0007669"/>
    <property type="project" value="TreeGrafter"/>
</dbReference>
<sequence length="634" mass="71846">MFPPLHLPANASQPFTDYSRWRLRVSEGGRHTWHYLRDEQQCIEWPQTALDKYWLGLATDLPESGFATDSFSAAKKGYEFYKNLQANDGHWPGEYGGTLFMLPAIVIGSFICGMDFTTEERSELCRYLINLANHEDGGWGLHVAGESTVFGTTLNYVSLRILGLPAEHPTCIKARELLHRLGGATGVPVWGKFWLSLLNAYDWEGVNTPIPELLLMPHWLPFHASRWWNDLILALREEIYPENYYSINWPSQRNNIAQVDTFAPHLMVYSFISDAMIVYERCALTPIRQAAISQVYRLIVAEDENTVYQGIAPLSKMFNAIARLHREGPDSDAYKLHESTRADFMWQGPEGMRVCGTNGSQLWDVVFIAQALTETGLAGLEENKDSSLNIWMPSTGSTKGAWGFSTKAQEYTVSDCTAEALKSVLYLQHLDYTPKLVSAERLYWAIDILLSLQNSSGGFASYELIRAPQWIETLNPAEVFDNTLVDCCHTECTTSVVTALSVLRKDYPNYRRADIQRAIKKGIAYIRSSQTNEGGWYGTWGICFSYATMFVLECLSLVGENYNNSMSVKRACDYLVSKQQLADGSWKQEAIEGVFNKTCSIAYPNFKFSFSIWMLEKAHHYLTNLVVQQAEEKL</sequence>
<dbReference type="Pfam" id="PF13249">
    <property type="entry name" value="SQHop_cyclase_N"/>
    <property type="match status" value="1"/>
</dbReference>
<dbReference type="GO" id="GO:0000250">
    <property type="term" value="F:lanosterol synthase activity"/>
    <property type="evidence" value="ECO:0007669"/>
    <property type="project" value="TreeGrafter"/>
</dbReference>
<keyword evidence="3" id="KW-0413">Isomerase</keyword>
<dbReference type="NCBIfam" id="TIGR01787">
    <property type="entry name" value="squalene_cyclas"/>
    <property type="match status" value="1"/>
</dbReference>
<dbReference type="PANTHER" id="PTHR11764">
    <property type="entry name" value="TERPENE CYCLASE/MUTASE FAMILY MEMBER"/>
    <property type="match status" value="1"/>
</dbReference>
<evidence type="ECO:0000259" key="5">
    <source>
        <dbReference type="Pfam" id="PF13249"/>
    </source>
</evidence>
<proteinExistence type="inferred from homology"/>
<evidence type="ECO:0000256" key="3">
    <source>
        <dbReference type="RuleBase" id="RU362003"/>
    </source>
</evidence>
<evidence type="ECO:0000259" key="4">
    <source>
        <dbReference type="Pfam" id="PF13243"/>
    </source>
</evidence>
<dbReference type="Gene3D" id="1.50.10.20">
    <property type="match status" value="3"/>
</dbReference>
<dbReference type="Pfam" id="PF13243">
    <property type="entry name" value="SQHop_cyclase_C"/>
    <property type="match status" value="1"/>
</dbReference>
<dbReference type="Proteomes" id="UP000017559">
    <property type="component" value="Unassembled WGS sequence"/>
</dbReference>
<dbReference type="HOGENOM" id="CLU_009074_2_1_1"/>
<dbReference type="AlphaFoldDB" id="V2XEU7"/>
<reference evidence="6 7" key="1">
    <citation type="journal article" date="2014" name="BMC Genomics">
        <title>Genome and secretome analysis of the hemibiotrophic fungal pathogen, Moniliophthora roreri, which causes frosty pod rot disease of cacao: mechanisms of the biotrophic and necrotrophic phases.</title>
        <authorList>
            <person name="Meinhardt L.W."/>
            <person name="Costa G.G.L."/>
            <person name="Thomazella D.P.T."/>
            <person name="Teixeira P.J.P.L."/>
            <person name="Carazzolle M.F."/>
            <person name="Schuster S.C."/>
            <person name="Carlson J.E."/>
            <person name="Guiltinan M.J."/>
            <person name="Mieczkowski P."/>
            <person name="Farmer A."/>
            <person name="Ramaraj T."/>
            <person name="Crozier J."/>
            <person name="Davis R.E."/>
            <person name="Shao J."/>
            <person name="Melnick R.L."/>
            <person name="Pereira G.A.G."/>
            <person name="Bailey B.A."/>
        </authorList>
    </citation>
    <scope>NUCLEOTIDE SEQUENCE [LARGE SCALE GENOMIC DNA]</scope>
    <source>
        <strain evidence="6 7">MCA 2997</strain>
    </source>
</reference>
<evidence type="ECO:0000313" key="7">
    <source>
        <dbReference type="Proteomes" id="UP000017559"/>
    </source>
</evidence>
<dbReference type="InterPro" id="IPR032697">
    <property type="entry name" value="SQ_cyclase_N"/>
</dbReference>
<comment type="similarity">
    <text evidence="1 3">Belongs to the terpene cyclase/mutase family.</text>
</comment>
<evidence type="ECO:0000313" key="6">
    <source>
        <dbReference type="EMBL" id="ESK97698.1"/>
    </source>
</evidence>
<dbReference type="EMBL" id="AWSO01000019">
    <property type="protein sequence ID" value="ESK97698.1"/>
    <property type="molecule type" value="Genomic_DNA"/>
</dbReference>
<dbReference type="STRING" id="1381753.V2XEU7"/>
<keyword evidence="7" id="KW-1185">Reference proteome</keyword>
<dbReference type="InterPro" id="IPR008930">
    <property type="entry name" value="Terpenoid_cyclase/PrenylTrfase"/>
</dbReference>
<dbReference type="PANTHER" id="PTHR11764:SF20">
    <property type="entry name" value="LANOSTEROL SYNTHASE"/>
    <property type="match status" value="1"/>
</dbReference>
<evidence type="ECO:0000256" key="2">
    <source>
        <dbReference type="ARBA" id="ARBA00022737"/>
    </source>
</evidence>
<dbReference type="InterPro" id="IPR018333">
    <property type="entry name" value="Squalene_cyclase"/>
</dbReference>
<dbReference type="GO" id="GO:0016104">
    <property type="term" value="P:triterpenoid biosynthetic process"/>
    <property type="evidence" value="ECO:0007669"/>
    <property type="project" value="InterPro"/>
</dbReference>
<dbReference type="SUPFAM" id="SSF48239">
    <property type="entry name" value="Terpenoid cyclases/Protein prenyltransferases"/>
    <property type="match status" value="2"/>
</dbReference>
<dbReference type="OrthoDB" id="21502at2759"/>
<name>V2XEU7_MONRO</name>
<accession>V2XEU7</accession>
<dbReference type="GO" id="GO:0005811">
    <property type="term" value="C:lipid droplet"/>
    <property type="evidence" value="ECO:0007669"/>
    <property type="project" value="InterPro"/>
</dbReference>